<evidence type="ECO:0000256" key="6">
    <source>
        <dbReference type="ARBA" id="ARBA00023136"/>
    </source>
</evidence>
<gene>
    <name evidence="9" type="ORF">CEW88_03815</name>
</gene>
<feature type="domain" description="Glycosyltransferase 2-like" evidence="8">
    <location>
        <begin position="184"/>
        <end position="399"/>
    </location>
</feature>
<keyword evidence="3" id="KW-0808">Transferase</keyword>
<protein>
    <recommendedName>
        <fullName evidence="8">Glycosyltransferase 2-like domain-containing protein</fullName>
    </recommendedName>
</protein>
<evidence type="ECO:0000256" key="4">
    <source>
        <dbReference type="ARBA" id="ARBA00022692"/>
    </source>
</evidence>
<dbReference type="AlphaFoldDB" id="A0A2U8HDW8"/>
<dbReference type="InterPro" id="IPR050321">
    <property type="entry name" value="Glycosyltr_2/OpgH_subfam"/>
</dbReference>
<dbReference type="EMBL" id="CP022189">
    <property type="protein sequence ID" value="AWI82865.1"/>
    <property type="molecule type" value="Genomic_DNA"/>
</dbReference>
<keyword evidence="6 7" id="KW-0472">Membrane</keyword>
<dbReference type="InterPro" id="IPR029044">
    <property type="entry name" value="Nucleotide-diphossugar_trans"/>
</dbReference>
<feature type="transmembrane region" description="Helical" evidence="7">
    <location>
        <begin position="479"/>
        <end position="496"/>
    </location>
</feature>
<organism evidence="9 10">
    <name type="scientific">Alloyangia pacifica</name>
    <dbReference type="NCBI Taxonomy" id="311180"/>
    <lineage>
        <taxon>Bacteria</taxon>
        <taxon>Pseudomonadati</taxon>
        <taxon>Pseudomonadota</taxon>
        <taxon>Alphaproteobacteria</taxon>
        <taxon>Rhodobacterales</taxon>
        <taxon>Roseobacteraceae</taxon>
        <taxon>Alloyangia</taxon>
    </lineage>
</organism>
<sequence length="511" mass="54103">MLPEPRVASAVFITAPHSPVACLTRNQTMSPPDGRSAFFGLMALAMLLPTLAIPVVVLAMLVQVVLGALNLHAGFGLKRRRTDAPSRFVTPQRLHFSVHLAIHDEPPAIVARTLRAFTLQVDAPEFEVIVLDNNTADPALWRPIAALCDALGPAFRFYHEEGVTGAKAGALNIALARTNPAATHVVIVDADYEVTPDFLAIAAQELQRSGDDFVQFPQAYHGDAGPAQGLSLELADYFLRHARQANLARAMLLTGTLSVISRPALEAVGGWSLRSITEDAELGLRLHRAGYRGRFVDRVVGRGLLPLDLGGLSLQRYRWAAGNMDTARGVFGGLPARTTLQVFAQLTAWANLALPCTATLIGGGAALSLGHHAEASRFLVTLSGIGLVLVYLSVCLPMVIAMVVRGRPPFKAFGVALAARGAMILPSALGTVDALMGRSGSFQRTEKDITQASDAVGPMLPALALCGGALLTIAHLPAAAALGAVLMALPYPLALATRRRLIAYRSALHPA</sequence>
<keyword evidence="5 7" id="KW-1133">Transmembrane helix</keyword>
<dbReference type="PANTHER" id="PTHR43867">
    <property type="entry name" value="CELLULOSE SYNTHASE CATALYTIC SUBUNIT A [UDP-FORMING]"/>
    <property type="match status" value="1"/>
</dbReference>
<evidence type="ECO:0000256" key="7">
    <source>
        <dbReference type="SAM" id="Phobius"/>
    </source>
</evidence>
<dbReference type="KEGG" id="ypac:CEW88_03815"/>
<accession>A0A2U8HDW8</accession>
<dbReference type="Pfam" id="PF13632">
    <property type="entry name" value="Glyco_trans_2_3"/>
    <property type="match status" value="1"/>
</dbReference>
<dbReference type="InterPro" id="IPR001173">
    <property type="entry name" value="Glyco_trans_2-like"/>
</dbReference>
<proteinExistence type="predicted"/>
<dbReference type="GO" id="GO:0005886">
    <property type="term" value="C:plasma membrane"/>
    <property type="evidence" value="ECO:0007669"/>
    <property type="project" value="TreeGrafter"/>
</dbReference>
<keyword evidence="4 7" id="KW-0812">Transmembrane</keyword>
<evidence type="ECO:0000313" key="9">
    <source>
        <dbReference type="EMBL" id="AWI82865.1"/>
    </source>
</evidence>
<evidence type="ECO:0000256" key="2">
    <source>
        <dbReference type="ARBA" id="ARBA00022676"/>
    </source>
</evidence>
<reference evidence="9 10" key="1">
    <citation type="submission" date="2017-06" db="EMBL/GenBank/DDBJ databases">
        <title>Yangia sp. YSBP01 complete genome sequence.</title>
        <authorList>
            <person name="Woo J.-H."/>
            <person name="Kim H.-S."/>
        </authorList>
    </citation>
    <scope>NUCLEOTIDE SEQUENCE [LARGE SCALE GENOMIC DNA]</scope>
    <source>
        <strain evidence="9 10">YSBP01</strain>
    </source>
</reference>
<evidence type="ECO:0000256" key="3">
    <source>
        <dbReference type="ARBA" id="ARBA00022679"/>
    </source>
</evidence>
<keyword evidence="2" id="KW-0328">Glycosyltransferase</keyword>
<evidence type="ECO:0000256" key="5">
    <source>
        <dbReference type="ARBA" id="ARBA00022989"/>
    </source>
</evidence>
<evidence type="ECO:0000256" key="1">
    <source>
        <dbReference type="ARBA" id="ARBA00004141"/>
    </source>
</evidence>
<feature type="transmembrane region" description="Helical" evidence="7">
    <location>
        <begin position="378"/>
        <end position="400"/>
    </location>
</feature>
<evidence type="ECO:0000313" key="10">
    <source>
        <dbReference type="Proteomes" id="UP000244915"/>
    </source>
</evidence>
<comment type="subcellular location">
    <subcellularLocation>
        <location evidence="1">Membrane</location>
        <topology evidence="1">Multi-pass membrane protein</topology>
    </subcellularLocation>
</comment>
<dbReference type="PANTHER" id="PTHR43867:SF4">
    <property type="entry name" value="BETA-(1-3)-GLUCOSYL TRANSFERASE"/>
    <property type="match status" value="1"/>
</dbReference>
<feature type="transmembrane region" description="Helical" evidence="7">
    <location>
        <begin position="38"/>
        <end position="71"/>
    </location>
</feature>
<dbReference type="SUPFAM" id="SSF53448">
    <property type="entry name" value="Nucleotide-diphospho-sugar transferases"/>
    <property type="match status" value="1"/>
</dbReference>
<evidence type="ECO:0000259" key="8">
    <source>
        <dbReference type="Pfam" id="PF13632"/>
    </source>
</evidence>
<feature type="transmembrane region" description="Helical" evidence="7">
    <location>
        <begin position="412"/>
        <end position="435"/>
    </location>
</feature>
<dbReference type="Proteomes" id="UP000244915">
    <property type="component" value="Chromosome 1"/>
</dbReference>
<dbReference type="GO" id="GO:0016758">
    <property type="term" value="F:hexosyltransferase activity"/>
    <property type="evidence" value="ECO:0007669"/>
    <property type="project" value="TreeGrafter"/>
</dbReference>
<name>A0A2U8HDW8_9RHOB</name>
<dbReference type="Gene3D" id="3.90.550.10">
    <property type="entry name" value="Spore Coat Polysaccharide Biosynthesis Protein SpsA, Chain A"/>
    <property type="match status" value="1"/>
</dbReference>